<dbReference type="InterPro" id="IPR000182">
    <property type="entry name" value="GNAT_dom"/>
</dbReference>
<dbReference type="AlphaFoldDB" id="A0A317PEP5"/>
<comment type="caution">
    <text evidence="2">The sequence shown here is derived from an EMBL/GenBank/DDBJ whole genome shotgun (WGS) entry which is preliminary data.</text>
</comment>
<sequence>MKSGGFVIRAAMAADLPDLLRLYRHLQPEDAVLAPGLARQRFETILAHPGMTVLVSLSRGEAVATITLVVIPNLTRGGAPYALIENVVTDSAHRKRGHAGALIRQAFRTAWDDGCYKVMLLSGSKDPETLDFYRHCGFIQDKTGFQIRRPAAA</sequence>
<evidence type="ECO:0000259" key="1">
    <source>
        <dbReference type="PROSITE" id="PS51186"/>
    </source>
</evidence>
<dbReference type="PROSITE" id="PS51186">
    <property type="entry name" value="GNAT"/>
    <property type="match status" value="1"/>
</dbReference>
<evidence type="ECO:0000313" key="3">
    <source>
        <dbReference type="Proteomes" id="UP000246352"/>
    </source>
</evidence>
<dbReference type="PANTHER" id="PTHR13355">
    <property type="entry name" value="GLUCOSAMINE 6-PHOSPHATE N-ACETYLTRANSFERASE"/>
    <property type="match status" value="1"/>
</dbReference>
<reference evidence="2 3" key="1">
    <citation type="submission" date="2018-05" db="EMBL/GenBank/DDBJ databases">
        <title>Genomic Encyclopedia of Type Strains, Phase IV (KMG-IV): sequencing the most valuable type-strain genomes for metagenomic binning, comparative biology and taxonomic classification.</title>
        <authorList>
            <person name="Goeker M."/>
        </authorList>
    </citation>
    <scope>NUCLEOTIDE SEQUENCE [LARGE SCALE GENOMIC DNA]</scope>
    <source>
        <strain evidence="2 3">DSM 16791</strain>
    </source>
</reference>
<dbReference type="RefSeq" id="WP_110033901.1">
    <property type="nucleotide sequence ID" value="NZ_QGTR01000006.1"/>
</dbReference>
<dbReference type="EMBL" id="QGTR01000006">
    <property type="protein sequence ID" value="PWV97596.1"/>
    <property type="molecule type" value="Genomic_DNA"/>
</dbReference>
<accession>A0A317PEP5</accession>
<dbReference type="CDD" id="cd04301">
    <property type="entry name" value="NAT_SF"/>
    <property type="match status" value="1"/>
</dbReference>
<dbReference type="PANTHER" id="PTHR13355:SF15">
    <property type="entry name" value="GCN5-RELATED N-ACETYLTRANSFERASE 3, CHLOROPLASTIC"/>
    <property type="match status" value="1"/>
</dbReference>
<evidence type="ECO:0000313" key="2">
    <source>
        <dbReference type="EMBL" id="PWV97596.1"/>
    </source>
</evidence>
<dbReference type="InterPro" id="IPR016181">
    <property type="entry name" value="Acyl_CoA_acyltransferase"/>
</dbReference>
<dbReference type="OrthoDB" id="7595389at2"/>
<feature type="domain" description="N-acetyltransferase" evidence="1">
    <location>
        <begin position="6"/>
        <end position="153"/>
    </location>
</feature>
<dbReference type="SUPFAM" id="SSF55729">
    <property type="entry name" value="Acyl-CoA N-acyltransferases (Nat)"/>
    <property type="match status" value="1"/>
</dbReference>
<protein>
    <submittedName>
        <fullName evidence="2">L-amino acid N-acyltransferase YncA</fullName>
    </submittedName>
</protein>
<dbReference type="Pfam" id="PF00583">
    <property type="entry name" value="Acetyltransf_1"/>
    <property type="match status" value="1"/>
</dbReference>
<keyword evidence="2" id="KW-0808">Transferase</keyword>
<keyword evidence="2" id="KW-0012">Acyltransferase</keyword>
<name>A0A317PEP5_9HYPH</name>
<dbReference type="InterPro" id="IPR039143">
    <property type="entry name" value="GNPNAT1-like"/>
</dbReference>
<organism evidence="2 3">
    <name type="scientific">Hoeflea marina</name>
    <dbReference type="NCBI Taxonomy" id="274592"/>
    <lineage>
        <taxon>Bacteria</taxon>
        <taxon>Pseudomonadati</taxon>
        <taxon>Pseudomonadota</taxon>
        <taxon>Alphaproteobacteria</taxon>
        <taxon>Hyphomicrobiales</taxon>
        <taxon>Rhizobiaceae</taxon>
        <taxon>Hoeflea</taxon>
    </lineage>
</organism>
<gene>
    <name evidence="2" type="ORF">DFR52_106119</name>
</gene>
<dbReference type="Proteomes" id="UP000246352">
    <property type="component" value="Unassembled WGS sequence"/>
</dbReference>
<dbReference type="GO" id="GO:0008080">
    <property type="term" value="F:N-acetyltransferase activity"/>
    <property type="evidence" value="ECO:0007669"/>
    <property type="project" value="TreeGrafter"/>
</dbReference>
<dbReference type="Gene3D" id="3.40.630.30">
    <property type="match status" value="1"/>
</dbReference>
<keyword evidence="3" id="KW-1185">Reference proteome</keyword>
<proteinExistence type="predicted"/>